<dbReference type="Pfam" id="PF01075">
    <property type="entry name" value="Glyco_transf_9"/>
    <property type="match status" value="1"/>
</dbReference>
<dbReference type="CDD" id="cd03789">
    <property type="entry name" value="GT9_LPS_heptosyltransferase"/>
    <property type="match status" value="1"/>
</dbReference>
<protein>
    <submittedName>
        <fullName evidence="3">Heptosyltransferase II</fullName>
    </submittedName>
</protein>
<dbReference type="RefSeq" id="WP_189384008.1">
    <property type="nucleotide sequence ID" value="NZ_BAABFY010000007.1"/>
</dbReference>
<dbReference type="GO" id="GO:0009244">
    <property type="term" value="P:lipopolysaccharide core region biosynthetic process"/>
    <property type="evidence" value="ECO:0007669"/>
    <property type="project" value="TreeGrafter"/>
</dbReference>
<dbReference type="PANTHER" id="PTHR30160">
    <property type="entry name" value="TETRAACYLDISACCHARIDE 4'-KINASE-RELATED"/>
    <property type="match status" value="1"/>
</dbReference>
<sequence>MKNISRIYLRLPNWIGDVCMSLPSLYAVLNTGCEVIVCAKPWAESLLKGIVGIQFLSLSGHWNKDREIIKSHKKNNPVKGKSVGLLLPDSLTSALTFRLAGLSSAGYKDDGRSLLLKWPFDKPPKSLHAVESWYHLTHCALHKWHFKSAANPETTLVLPLDDGDTKKADILLQEHRLNDRKFILIAPTATGKHKGKDKVWPKFSAYTRNLQALGYTVVMCPPPNEREAAFRNAPDALCLPAVGLGVFVALISKAALVVCNDSGVSHLASLTRTPQITLIGVTDPKRTGPWSTTAHICGSMGHWPELDAVIKLSTSILTPS</sequence>
<keyword evidence="1" id="KW-0328">Glycosyltransferase</keyword>
<dbReference type="PANTHER" id="PTHR30160:SF21">
    <property type="entry name" value="LIPOPOLYSACCHARIDE CORE HEPTOSYLTRANSFERASE OPSX"/>
    <property type="match status" value="1"/>
</dbReference>
<organism evidence="3 4">
    <name type="scientific">Advenella faeciporci</name>
    <dbReference type="NCBI Taxonomy" id="797535"/>
    <lineage>
        <taxon>Bacteria</taxon>
        <taxon>Pseudomonadati</taxon>
        <taxon>Pseudomonadota</taxon>
        <taxon>Betaproteobacteria</taxon>
        <taxon>Burkholderiales</taxon>
        <taxon>Alcaligenaceae</taxon>
    </lineage>
</organism>
<dbReference type="Proteomes" id="UP000608345">
    <property type="component" value="Unassembled WGS sequence"/>
</dbReference>
<evidence type="ECO:0000313" key="4">
    <source>
        <dbReference type="Proteomes" id="UP000608345"/>
    </source>
</evidence>
<accession>A0A918MWN2</accession>
<reference evidence="3" key="2">
    <citation type="submission" date="2020-09" db="EMBL/GenBank/DDBJ databases">
        <authorList>
            <person name="Sun Q."/>
            <person name="Kim S."/>
        </authorList>
    </citation>
    <scope>NUCLEOTIDE SEQUENCE</scope>
    <source>
        <strain evidence="3">KCTC 23732</strain>
    </source>
</reference>
<dbReference type="InterPro" id="IPR002201">
    <property type="entry name" value="Glyco_trans_9"/>
</dbReference>
<proteinExistence type="predicted"/>
<dbReference type="Gene3D" id="3.40.50.2000">
    <property type="entry name" value="Glycogen Phosphorylase B"/>
    <property type="match status" value="2"/>
</dbReference>
<dbReference type="AlphaFoldDB" id="A0A918MWN2"/>
<dbReference type="GO" id="GO:0008713">
    <property type="term" value="F:ADP-heptose-lipopolysaccharide heptosyltransferase activity"/>
    <property type="evidence" value="ECO:0007669"/>
    <property type="project" value="TreeGrafter"/>
</dbReference>
<dbReference type="InterPro" id="IPR051199">
    <property type="entry name" value="LPS_LOS_Heptosyltrfase"/>
</dbReference>
<dbReference type="SUPFAM" id="SSF53756">
    <property type="entry name" value="UDP-Glycosyltransferase/glycogen phosphorylase"/>
    <property type="match status" value="1"/>
</dbReference>
<comment type="caution">
    <text evidence="3">The sequence shown here is derived from an EMBL/GenBank/DDBJ whole genome shotgun (WGS) entry which is preliminary data.</text>
</comment>
<dbReference type="EMBL" id="BMYS01000003">
    <property type="protein sequence ID" value="GGW79339.1"/>
    <property type="molecule type" value="Genomic_DNA"/>
</dbReference>
<dbReference type="GO" id="GO:0005829">
    <property type="term" value="C:cytosol"/>
    <property type="evidence" value="ECO:0007669"/>
    <property type="project" value="TreeGrafter"/>
</dbReference>
<evidence type="ECO:0000256" key="2">
    <source>
        <dbReference type="ARBA" id="ARBA00022679"/>
    </source>
</evidence>
<gene>
    <name evidence="3" type="primary">waaF</name>
    <name evidence="3" type="ORF">GCM10011450_06330</name>
</gene>
<keyword evidence="2" id="KW-0808">Transferase</keyword>
<reference evidence="3" key="1">
    <citation type="journal article" date="2014" name="Int. J. Syst. Evol. Microbiol.">
        <title>Complete genome sequence of Corynebacterium casei LMG S-19264T (=DSM 44701T), isolated from a smear-ripened cheese.</title>
        <authorList>
            <consortium name="US DOE Joint Genome Institute (JGI-PGF)"/>
            <person name="Walter F."/>
            <person name="Albersmeier A."/>
            <person name="Kalinowski J."/>
            <person name="Ruckert C."/>
        </authorList>
    </citation>
    <scope>NUCLEOTIDE SEQUENCE</scope>
    <source>
        <strain evidence="3">KCTC 23732</strain>
    </source>
</reference>
<evidence type="ECO:0000256" key="1">
    <source>
        <dbReference type="ARBA" id="ARBA00022676"/>
    </source>
</evidence>
<evidence type="ECO:0000313" key="3">
    <source>
        <dbReference type="EMBL" id="GGW79339.1"/>
    </source>
</evidence>
<name>A0A918MWN2_9BURK</name>
<keyword evidence="4" id="KW-1185">Reference proteome</keyword>